<evidence type="ECO:0000313" key="1">
    <source>
        <dbReference type="EMBL" id="PIQ74450.1"/>
    </source>
</evidence>
<dbReference type="EMBL" id="PCVN01000051">
    <property type="protein sequence ID" value="PIQ74450.1"/>
    <property type="molecule type" value="Genomic_DNA"/>
</dbReference>
<name>A0A2H0KQM1_9BACT</name>
<sequence>MKQCAKIPIYSISVPDYHVKTQPDYARIGEKIDLIFKKHFIGQRVAIRCIGSEEHKGKTVDELIKIIKKIGTDRYDPNREGDRYENVHNKKIDFFALDFKVRKNSMIMEKFIEPFYVWPKGVGKKPVRLDLALVYDREKVKMVLHTYGGKRIKRDGFTFKDSDNKAASIKGIIKIK</sequence>
<evidence type="ECO:0000313" key="2">
    <source>
        <dbReference type="Proteomes" id="UP000231550"/>
    </source>
</evidence>
<comment type="caution">
    <text evidence="1">The sequence shown here is derived from an EMBL/GenBank/DDBJ whole genome shotgun (WGS) entry which is preliminary data.</text>
</comment>
<organism evidence="1 2">
    <name type="scientific">Candidatus Portnoybacteria bacterium CG11_big_fil_rev_8_21_14_0_20_44_10</name>
    <dbReference type="NCBI Taxonomy" id="1974818"/>
    <lineage>
        <taxon>Bacteria</taxon>
        <taxon>Candidatus Portnoyibacteriota</taxon>
    </lineage>
</organism>
<protein>
    <submittedName>
        <fullName evidence="1">Uncharacterized protein</fullName>
    </submittedName>
</protein>
<gene>
    <name evidence="1" type="ORF">COV85_02060</name>
</gene>
<dbReference type="AlphaFoldDB" id="A0A2H0KQM1"/>
<dbReference type="Proteomes" id="UP000231550">
    <property type="component" value="Unassembled WGS sequence"/>
</dbReference>
<reference evidence="1 2" key="1">
    <citation type="submission" date="2017-09" db="EMBL/GenBank/DDBJ databases">
        <title>Depth-based differentiation of microbial function through sediment-hosted aquifers and enrichment of novel symbionts in the deep terrestrial subsurface.</title>
        <authorList>
            <person name="Probst A.J."/>
            <person name="Ladd B."/>
            <person name="Jarett J.K."/>
            <person name="Geller-Mcgrath D.E."/>
            <person name="Sieber C.M."/>
            <person name="Emerson J.B."/>
            <person name="Anantharaman K."/>
            <person name="Thomas B.C."/>
            <person name="Malmstrom R."/>
            <person name="Stieglmeier M."/>
            <person name="Klingl A."/>
            <person name="Woyke T."/>
            <person name="Ryan C.M."/>
            <person name="Banfield J.F."/>
        </authorList>
    </citation>
    <scope>NUCLEOTIDE SEQUENCE [LARGE SCALE GENOMIC DNA]</scope>
    <source>
        <strain evidence="1">CG11_big_fil_rev_8_21_14_0_20_44_10</strain>
    </source>
</reference>
<accession>A0A2H0KQM1</accession>
<proteinExistence type="predicted"/>